<name>A0ABR7PG49_9BURK</name>
<dbReference type="Proteomes" id="UP000736373">
    <property type="component" value="Unassembled WGS sequence"/>
</dbReference>
<evidence type="ECO:0000313" key="2">
    <source>
        <dbReference type="Proteomes" id="UP000736373"/>
    </source>
</evidence>
<evidence type="ECO:0000313" key="1">
    <source>
        <dbReference type="EMBL" id="MBC8745339.1"/>
    </source>
</evidence>
<proteinExistence type="predicted"/>
<accession>A0ABR7PG49</accession>
<sequence length="109" mass="12331">METSDVPEGFPRESMPAVVPGGQPKICVALTGGRYVAGQTREERHERWLICEDLADQLVPVARKDAAKHPEYPPEQTLERARVAVARKGWVSPDELAWLMRRLRTLLGW</sequence>
<gene>
    <name evidence="1" type="ORF">F6X42_01440</name>
</gene>
<dbReference type="EMBL" id="VZQQ01000001">
    <property type="protein sequence ID" value="MBC8745339.1"/>
    <property type="molecule type" value="Genomic_DNA"/>
</dbReference>
<keyword evidence="2" id="KW-1185">Reference proteome</keyword>
<reference evidence="1 2" key="1">
    <citation type="submission" date="2019-09" db="EMBL/GenBank/DDBJ databases">
        <title>Paraburkholderia podalyriae sp. nov., A South African Podalyria-associated rhizobium.</title>
        <authorList>
            <person name="Mavima L."/>
            <person name="Beukes C.W."/>
            <person name="Palmer M."/>
            <person name="De Meyer S.E."/>
            <person name="James E.K."/>
            <person name="Maluk M."/>
            <person name="Avontuur J.R."/>
            <person name="Chan W.Y."/>
            <person name="Venter S.N."/>
            <person name="Steenkamp E.T."/>
        </authorList>
    </citation>
    <scope>NUCLEOTIDE SEQUENCE [LARGE SCALE GENOMIC DNA]</scope>
    <source>
        <strain evidence="1 2">WC7.3b</strain>
    </source>
</reference>
<organism evidence="1 2">
    <name type="scientific">Paraburkholderia podalyriae</name>
    <dbReference type="NCBI Taxonomy" id="1938811"/>
    <lineage>
        <taxon>Bacteria</taxon>
        <taxon>Pseudomonadati</taxon>
        <taxon>Pseudomonadota</taxon>
        <taxon>Betaproteobacteria</taxon>
        <taxon>Burkholderiales</taxon>
        <taxon>Burkholderiaceae</taxon>
        <taxon>Paraburkholderia</taxon>
    </lineage>
</organism>
<comment type="caution">
    <text evidence="1">The sequence shown here is derived from an EMBL/GenBank/DDBJ whole genome shotgun (WGS) entry which is preliminary data.</text>
</comment>
<protein>
    <submittedName>
        <fullName evidence="1">Uncharacterized protein</fullName>
    </submittedName>
</protein>